<sequence>MERGRKHHNLRHVLAPEEQAAALAKVCGGGPAAKLADAGERILLAKQKELQHLFELVYGCPTSSFNNEWLRRKLLTAVGLPPNWRPPPELAPDLPPCRPEECSRYGRRRRRVASYALPDSSSEDEEEESGSERSRSPAPRAIRRRTSSASLASARREGSADSAGAGVRPTSTPASAPAAESAGWRSDGPACSGAGTGTAQPLADSWNMASQPGMAHRLMAPPQRAQPPMAPSLATLLSNPGQAAAPAPAPLAEQLLQPASALDSLSAQLHTLFEDWEAGQVSLLSFGAL</sequence>
<dbReference type="AlphaFoldDB" id="A0AAD5H1I4"/>
<reference evidence="2" key="1">
    <citation type="submission" date="2020-11" db="EMBL/GenBank/DDBJ databases">
        <title>Chlorella ohadii genome sequencing and assembly.</title>
        <authorList>
            <person name="Murik O."/>
            <person name="Treves H."/>
            <person name="Kedem I."/>
            <person name="Shotland Y."/>
            <person name="Kaplan A."/>
        </authorList>
    </citation>
    <scope>NUCLEOTIDE SEQUENCE</scope>
    <source>
        <strain evidence="2">1</strain>
    </source>
</reference>
<proteinExistence type="predicted"/>
<feature type="compositionally biased region" description="Low complexity" evidence="1">
    <location>
        <begin position="169"/>
        <end position="182"/>
    </location>
</feature>
<comment type="caution">
    <text evidence="2">The sequence shown here is derived from an EMBL/GenBank/DDBJ whole genome shotgun (WGS) entry which is preliminary data.</text>
</comment>
<evidence type="ECO:0000256" key="1">
    <source>
        <dbReference type="SAM" id="MobiDB-lite"/>
    </source>
</evidence>
<accession>A0AAD5H1I4</accession>
<organism evidence="2 3">
    <name type="scientific">Chlorella ohadii</name>
    <dbReference type="NCBI Taxonomy" id="2649997"/>
    <lineage>
        <taxon>Eukaryota</taxon>
        <taxon>Viridiplantae</taxon>
        <taxon>Chlorophyta</taxon>
        <taxon>core chlorophytes</taxon>
        <taxon>Trebouxiophyceae</taxon>
        <taxon>Chlorellales</taxon>
        <taxon>Chlorellaceae</taxon>
        <taxon>Chlorella clade</taxon>
        <taxon>Chlorella</taxon>
    </lineage>
</organism>
<dbReference type="Proteomes" id="UP001205105">
    <property type="component" value="Unassembled WGS sequence"/>
</dbReference>
<dbReference type="EMBL" id="JADXDR010000179">
    <property type="protein sequence ID" value="KAI7836705.1"/>
    <property type="molecule type" value="Genomic_DNA"/>
</dbReference>
<evidence type="ECO:0000313" key="3">
    <source>
        <dbReference type="Proteomes" id="UP001205105"/>
    </source>
</evidence>
<gene>
    <name evidence="2" type="ORF">COHA_009481</name>
</gene>
<protein>
    <submittedName>
        <fullName evidence="2">Uncharacterized protein</fullName>
    </submittedName>
</protein>
<keyword evidence="3" id="KW-1185">Reference proteome</keyword>
<name>A0AAD5H1I4_9CHLO</name>
<feature type="region of interest" description="Disordered" evidence="1">
    <location>
        <begin position="113"/>
        <end position="200"/>
    </location>
</feature>
<evidence type="ECO:0000313" key="2">
    <source>
        <dbReference type="EMBL" id="KAI7836705.1"/>
    </source>
</evidence>